<name>A0A2G2X4R1_CAPBA</name>
<evidence type="ECO:0000256" key="6">
    <source>
        <dbReference type="SAM" id="MobiDB-lite"/>
    </source>
</evidence>
<dbReference type="Pfam" id="PF06839">
    <property type="entry name" value="Zn_ribbon_GRF"/>
    <property type="match status" value="1"/>
</dbReference>
<dbReference type="InterPro" id="IPR010666">
    <property type="entry name" value="Znf_GRF"/>
</dbReference>
<feature type="region of interest" description="Disordered" evidence="6">
    <location>
        <begin position="1"/>
        <end position="25"/>
    </location>
</feature>
<keyword evidence="3" id="KW-0862">Zinc</keyword>
<reference evidence="8 9" key="1">
    <citation type="journal article" date="2017" name="Genome Biol.">
        <title>New reference genome sequences of hot pepper reveal the massive evolution of plant disease-resistance genes by retroduplication.</title>
        <authorList>
            <person name="Kim S."/>
            <person name="Park J."/>
            <person name="Yeom S.I."/>
            <person name="Kim Y.M."/>
            <person name="Seo E."/>
            <person name="Kim K.T."/>
            <person name="Kim M.S."/>
            <person name="Lee J.M."/>
            <person name="Cheong K."/>
            <person name="Shin H.S."/>
            <person name="Kim S.B."/>
            <person name="Han K."/>
            <person name="Lee J."/>
            <person name="Park M."/>
            <person name="Lee H.A."/>
            <person name="Lee H.Y."/>
            <person name="Lee Y."/>
            <person name="Oh S."/>
            <person name="Lee J.H."/>
            <person name="Choi E."/>
            <person name="Choi E."/>
            <person name="Lee S.E."/>
            <person name="Jeon J."/>
            <person name="Kim H."/>
            <person name="Choi G."/>
            <person name="Song H."/>
            <person name="Lee J."/>
            <person name="Lee S.C."/>
            <person name="Kwon J.K."/>
            <person name="Lee H.Y."/>
            <person name="Koo N."/>
            <person name="Hong Y."/>
            <person name="Kim R.W."/>
            <person name="Kang W.H."/>
            <person name="Huh J.H."/>
            <person name="Kang B.C."/>
            <person name="Yang T.J."/>
            <person name="Lee Y.H."/>
            <person name="Bennetzen J.L."/>
            <person name="Choi D."/>
        </authorList>
    </citation>
    <scope>NUCLEOTIDE SEQUENCE [LARGE SCALE GENOMIC DNA]</scope>
    <source>
        <strain evidence="9">cv. PBC81</strain>
    </source>
</reference>
<evidence type="ECO:0000256" key="2">
    <source>
        <dbReference type="ARBA" id="ARBA00022771"/>
    </source>
</evidence>
<feature type="coiled-coil region" evidence="5">
    <location>
        <begin position="124"/>
        <end position="158"/>
    </location>
</feature>
<dbReference type="GO" id="GO:0008270">
    <property type="term" value="F:zinc ion binding"/>
    <property type="evidence" value="ECO:0007669"/>
    <property type="project" value="UniProtKB-KW"/>
</dbReference>
<dbReference type="PANTHER" id="PTHR33248">
    <property type="entry name" value="ZINC ION-BINDING PROTEIN"/>
    <property type="match status" value="1"/>
</dbReference>
<evidence type="ECO:0000256" key="4">
    <source>
        <dbReference type="PROSITE-ProRule" id="PRU01343"/>
    </source>
</evidence>
<keyword evidence="2 4" id="KW-0863">Zinc-finger</keyword>
<dbReference type="OrthoDB" id="1749523at2759"/>
<keyword evidence="9" id="KW-1185">Reference proteome</keyword>
<proteinExistence type="predicted"/>
<evidence type="ECO:0000313" key="9">
    <source>
        <dbReference type="Proteomes" id="UP000224567"/>
    </source>
</evidence>
<sequence>MGCGAVDGDAPPVTRGQGFDPGLSSFTMSQASQTSNARNKAHFLCYCGNPVVLRKSHTDSNPDRLFYNCVVGQYNSGCSFFEWLKEDASGSSPSMCSLKGFAKFEVLQELRKSDENRELRTSLLLEAEGRRNHLKGLLKETEQERDQLKEKLIFAQEK</sequence>
<comment type="caution">
    <text evidence="8">The sequence shown here is derived from an EMBL/GenBank/DDBJ whole genome shotgun (WGS) entry which is preliminary data.</text>
</comment>
<feature type="domain" description="GRF-type" evidence="7">
    <location>
        <begin position="45"/>
        <end position="87"/>
    </location>
</feature>
<evidence type="ECO:0000313" key="8">
    <source>
        <dbReference type="EMBL" id="PHT52476.1"/>
    </source>
</evidence>
<keyword evidence="5" id="KW-0175">Coiled coil</keyword>
<gene>
    <name evidence="8" type="ORF">CQW23_06938</name>
</gene>
<organism evidence="8 9">
    <name type="scientific">Capsicum baccatum</name>
    <name type="common">Peruvian pepper</name>
    <dbReference type="NCBI Taxonomy" id="33114"/>
    <lineage>
        <taxon>Eukaryota</taxon>
        <taxon>Viridiplantae</taxon>
        <taxon>Streptophyta</taxon>
        <taxon>Embryophyta</taxon>
        <taxon>Tracheophyta</taxon>
        <taxon>Spermatophyta</taxon>
        <taxon>Magnoliopsida</taxon>
        <taxon>eudicotyledons</taxon>
        <taxon>Gunneridae</taxon>
        <taxon>Pentapetalae</taxon>
        <taxon>asterids</taxon>
        <taxon>lamiids</taxon>
        <taxon>Solanales</taxon>
        <taxon>Solanaceae</taxon>
        <taxon>Solanoideae</taxon>
        <taxon>Capsiceae</taxon>
        <taxon>Capsicum</taxon>
    </lineage>
</organism>
<evidence type="ECO:0000256" key="5">
    <source>
        <dbReference type="SAM" id="Coils"/>
    </source>
</evidence>
<dbReference type="AlphaFoldDB" id="A0A2G2X4R1"/>
<protein>
    <recommendedName>
        <fullName evidence="7">GRF-type domain-containing protein</fullName>
    </recommendedName>
</protein>
<accession>A0A2G2X4R1</accession>
<evidence type="ECO:0000259" key="7">
    <source>
        <dbReference type="PROSITE" id="PS51999"/>
    </source>
</evidence>
<dbReference type="Proteomes" id="UP000224567">
    <property type="component" value="Unassembled WGS sequence"/>
</dbReference>
<evidence type="ECO:0000256" key="3">
    <source>
        <dbReference type="ARBA" id="ARBA00022833"/>
    </source>
</evidence>
<dbReference type="EMBL" id="MLFT02000003">
    <property type="protein sequence ID" value="PHT52476.1"/>
    <property type="molecule type" value="Genomic_DNA"/>
</dbReference>
<keyword evidence="1" id="KW-0479">Metal-binding</keyword>
<reference evidence="9" key="2">
    <citation type="journal article" date="2017" name="J. Anim. Genet.">
        <title>Multiple reference genome sequences of hot pepper reveal the massive evolution of plant disease resistance genes by retroduplication.</title>
        <authorList>
            <person name="Kim S."/>
            <person name="Park J."/>
            <person name="Yeom S.-I."/>
            <person name="Kim Y.-M."/>
            <person name="Seo E."/>
            <person name="Kim K.-T."/>
            <person name="Kim M.-S."/>
            <person name="Lee J.M."/>
            <person name="Cheong K."/>
            <person name="Shin H.-S."/>
            <person name="Kim S.-B."/>
            <person name="Han K."/>
            <person name="Lee J."/>
            <person name="Park M."/>
            <person name="Lee H.-A."/>
            <person name="Lee H.-Y."/>
            <person name="Lee Y."/>
            <person name="Oh S."/>
            <person name="Lee J.H."/>
            <person name="Choi E."/>
            <person name="Choi E."/>
            <person name="Lee S.E."/>
            <person name="Jeon J."/>
            <person name="Kim H."/>
            <person name="Choi G."/>
            <person name="Song H."/>
            <person name="Lee J."/>
            <person name="Lee S.-C."/>
            <person name="Kwon J.-K."/>
            <person name="Lee H.-Y."/>
            <person name="Koo N."/>
            <person name="Hong Y."/>
            <person name="Kim R.W."/>
            <person name="Kang W.-H."/>
            <person name="Huh J.H."/>
            <person name="Kang B.-C."/>
            <person name="Yang T.-J."/>
            <person name="Lee Y.-H."/>
            <person name="Bennetzen J.L."/>
            <person name="Choi D."/>
        </authorList>
    </citation>
    <scope>NUCLEOTIDE SEQUENCE [LARGE SCALE GENOMIC DNA]</scope>
    <source>
        <strain evidence="9">cv. PBC81</strain>
    </source>
</reference>
<evidence type="ECO:0000256" key="1">
    <source>
        <dbReference type="ARBA" id="ARBA00022723"/>
    </source>
</evidence>
<dbReference type="PROSITE" id="PS51999">
    <property type="entry name" value="ZF_GRF"/>
    <property type="match status" value="1"/>
</dbReference>